<evidence type="ECO:0000256" key="1">
    <source>
        <dbReference type="SAM" id="SignalP"/>
    </source>
</evidence>
<organism evidence="2 3">
    <name type="scientific">Pestalotiopsis fici (strain W106-1 / CGMCC3.15140)</name>
    <dbReference type="NCBI Taxonomy" id="1229662"/>
    <lineage>
        <taxon>Eukaryota</taxon>
        <taxon>Fungi</taxon>
        <taxon>Dikarya</taxon>
        <taxon>Ascomycota</taxon>
        <taxon>Pezizomycotina</taxon>
        <taxon>Sordariomycetes</taxon>
        <taxon>Xylariomycetidae</taxon>
        <taxon>Amphisphaeriales</taxon>
        <taxon>Sporocadaceae</taxon>
        <taxon>Pestalotiopsis</taxon>
    </lineage>
</organism>
<accession>W3WUN3</accession>
<gene>
    <name evidence="2" type="ORF">PFICI_11963</name>
</gene>
<sequence>MHSKTVLLQMLGLVGLGNAFLRGVHIPLNIPIPRPPPPAPAPAPRPPPAPVVQVPAPKPVPVPPVPPVTVTAPPVTVTAPPVTVTAPPATVTAPPVTVTAPPATVTVSQCVAPTQAAVDVNMCQGKDPFLDMPLYDSSGAFKCCGPVYLWNQGGALPVCV</sequence>
<feature type="signal peptide" evidence="1">
    <location>
        <begin position="1"/>
        <end position="19"/>
    </location>
</feature>
<protein>
    <recommendedName>
        <fullName evidence="4">Hydrophobin</fullName>
    </recommendedName>
</protein>
<reference evidence="3" key="1">
    <citation type="journal article" date="2015" name="BMC Genomics">
        <title>Genomic and transcriptomic analysis of the endophytic fungus Pestalotiopsis fici reveals its lifestyle and high potential for synthesis of natural products.</title>
        <authorList>
            <person name="Wang X."/>
            <person name="Zhang X."/>
            <person name="Liu L."/>
            <person name="Xiang M."/>
            <person name="Wang W."/>
            <person name="Sun X."/>
            <person name="Che Y."/>
            <person name="Guo L."/>
            <person name="Liu G."/>
            <person name="Guo L."/>
            <person name="Wang C."/>
            <person name="Yin W.B."/>
            <person name="Stadler M."/>
            <person name="Zhang X."/>
            <person name="Liu X."/>
        </authorList>
    </citation>
    <scope>NUCLEOTIDE SEQUENCE [LARGE SCALE GENOMIC DNA]</scope>
    <source>
        <strain evidence="3">W106-1 / CGMCC3.15140</strain>
    </source>
</reference>
<evidence type="ECO:0000313" key="3">
    <source>
        <dbReference type="Proteomes" id="UP000030651"/>
    </source>
</evidence>
<dbReference type="KEGG" id="pfy:PFICI_11963"/>
<dbReference type="Proteomes" id="UP000030651">
    <property type="component" value="Unassembled WGS sequence"/>
</dbReference>
<dbReference type="RefSeq" id="XP_007838735.1">
    <property type="nucleotide sequence ID" value="XM_007840544.1"/>
</dbReference>
<proteinExistence type="predicted"/>
<name>W3WUN3_PESFW</name>
<evidence type="ECO:0008006" key="4">
    <source>
        <dbReference type="Google" id="ProtNLM"/>
    </source>
</evidence>
<dbReference type="AlphaFoldDB" id="W3WUN3"/>
<feature type="chain" id="PRO_5004835424" description="Hydrophobin" evidence="1">
    <location>
        <begin position="20"/>
        <end position="160"/>
    </location>
</feature>
<dbReference type="GeneID" id="19276976"/>
<dbReference type="InParanoid" id="W3WUN3"/>
<dbReference type="EMBL" id="KI912117">
    <property type="protein sequence ID" value="ETS76576.1"/>
    <property type="molecule type" value="Genomic_DNA"/>
</dbReference>
<keyword evidence="1" id="KW-0732">Signal</keyword>
<evidence type="ECO:0000313" key="2">
    <source>
        <dbReference type="EMBL" id="ETS76576.1"/>
    </source>
</evidence>
<dbReference type="HOGENOM" id="CLU_1652776_0_0_1"/>
<keyword evidence="3" id="KW-1185">Reference proteome</keyword>